<reference evidence="10 11" key="1">
    <citation type="submission" date="2018-03" db="EMBL/GenBank/DDBJ databases">
        <title>Draft Genome Sequences of the Obligatory Marine Myxobacteria Enhygromyxa salina SWB007.</title>
        <authorList>
            <person name="Poehlein A."/>
            <person name="Moghaddam J.A."/>
            <person name="Harms H."/>
            <person name="Alanjari M."/>
            <person name="Koenig G.M."/>
            <person name="Daniel R."/>
            <person name="Schaeberle T.F."/>
        </authorList>
    </citation>
    <scope>NUCLEOTIDE SEQUENCE [LARGE SCALE GENOMIC DNA]</scope>
    <source>
        <strain evidence="10 11">SWB007</strain>
    </source>
</reference>
<dbReference type="Gene3D" id="2.40.440.10">
    <property type="entry name" value="L,D-transpeptidase catalytic domain-like"/>
    <property type="match status" value="1"/>
</dbReference>
<evidence type="ECO:0000256" key="8">
    <source>
        <dbReference type="SAM" id="MobiDB-lite"/>
    </source>
</evidence>
<dbReference type="GO" id="GO:0016740">
    <property type="term" value="F:transferase activity"/>
    <property type="evidence" value="ECO:0007669"/>
    <property type="project" value="UniProtKB-KW"/>
</dbReference>
<keyword evidence="5 7" id="KW-0573">Peptidoglycan synthesis</keyword>
<feature type="active site" description="Proton donor/acceptor" evidence="7">
    <location>
        <position position="387"/>
    </location>
</feature>
<dbReference type="AlphaFoldDB" id="A0A2S9YLX0"/>
<dbReference type="GO" id="GO:0071555">
    <property type="term" value="P:cell wall organization"/>
    <property type="evidence" value="ECO:0007669"/>
    <property type="project" value="UniProtKB-UniRule"/>
</dbReference>
<evidence type="ECO:0000313" key="11">
    <source>
        <dbReference type="Proteomes" id="UP000238823"/>
    </source>
</evidence>
<dbReference type="InterPro" id="IPR038063">
    <property type="entry name" value="Transpep_catalytic_dom"/>
</dbReference>
<evidence type="ECO:0000313" key="10">
    <source>
        <dbReference type="EMBL" id="PRQ06036.1"/>
    </source>
</evidence>
<evidence type="ECO:0000256" key="5">
    <source>
        <dbReference type="ARBA" id="ARBA00022984"/>
    </source>
</evidence>
<evidence type="ECO:0000256" key="3">
    <source>
        <dbReference type="ARBA" id="ARBA00022679"/>
    </source>
</evidence>
<dbReference type="CDD" id="cd16913">
    <property type="entry name" value="YkuD_like"/>
    <property type="match status" value="1"/>
</dbReference>
<dbReference type="UniPathway" id="UPA00219"/>
<comment type="caution">
    <text evidence="10">The sequence shown here is derived from an EMBL/GenBank/DDBJ whole genome shotgun (WGS) entry which is preliminary data.</text>
</comment>
<dbReference type="Proteomes" id="UP000238823">
    <property type="component" value="Unassembled WGS sequence"/>
</dbReference>
<comment type="pathway">
    <text evidence="1 7">Cell wall biogenesis; peptidoglycan biosynthesis.</text>
</comment>
<name>A0A2S9YLX0_9BACT</name>
<sequence>MLACHGETTQRPRTAGEVAPDAETVIASEDDAGPSAREPAQRPPYKPPSSLGEPIEIRKTKRTRMVYADLDEGAAIRGRIPSRESFEVFEKREGPGCSRAWAKVAAAAWICLEHTEPSDVEPAPLPTLEDGALVPFLYARHQHHDVASTPPIPAYASVSDARAHADPVELLPAYGSYAFTRYRPNNGDPLLITSDRRVVRAAELTLFDPSKFGGRELGEAPIPAGHTLAWAIRWQTWIHAEPNPESDTLARVNYHDTLSVVGDGVVGEDGERWFEVPASNDHARGWISDHDIGRFVPAPPPEPVRGGQITVDVDLDEQVLSVWLEDTPVFVTLISSGKRNDETPPGIYRIENKRAYGKMQSNAHARDPYYVDAVPWAMYFQGSYALHASFWHDMFGHRMSHGCVNLSPRDAKRVFELTSPTLPHGWLFVHEHADDPGAVVRVRKRDTPTPDRREQLGGQGGNSIAAWSEDQVP</sequence>
<keyword evidence="4 7" id="KW-0133">Cell shape</keyword>
<evidence type="ECO:0000256" key="4">
    <source>
        <dbReference type="ARBA" id="ARBA00022960"/>
    </source>
</evidence>
<feature type="active site" description="Nucleophile" evidence="7">
    <location>
        <position position="403"/>
    </location>
</feature>
<proteinExistence type="inferred from homology"/>
<dbReference type="Pfam" id="PF03734">
    <property type="entry name" value="YkuD"/>
    <property type="match status" value="1"/>
</dbReference>
<keyword evidence="3" id="KW-0808">Transferase</keyword>
<dbReference type="InterPro" id="IPR005490">
    <property type="entry name" value="LD_TPept_cat_dom"/>
</dbReference>
<dbReference type="GO" id="GO:0005576">
    <property type="term" value="C:extracellular region"/>
    <property type="evidence" value="ECO:0007669"/>
    <property type="project" value="TreeGrafter"/>
</dbReference>
<dbReference type="GO" id="GO:0071972">
    <property type="term" value="F:peptidoglycan L,D-transpeptidase activity"/>
    <property type="evidence" value="ECO:0007669"/>
    <property type="project" value="TreeGrafter"/>
</dbReference>
<comment type="similarity">
    <text evidence="2">Belongs to the YkuD family.</text>
</comment>
<dbReference type="PANTHER" id="PTHR30582:SF2">
    <property type="entry name" value="L,D-TRANSPEPTIDASE YCIB-RELATED"/>
    <property type="match status" value="1"/>
</dbReference>
<dbReference type="PROSITE" id="PS52029">
    <property type="entry name" value="LD_TPASE"/>
    <property type="match status" value="1"/>
</dbReference>
<dbReference type="SUPFAM" id="SSF141523">
    <property type="entry name" value="L,D-transpeptidase catalytic domain-like"/>
    <property type="match status" value="1"/>
</dbReference>
<gene>
    <name evidence="10" type="ORF">ENSA7_42980</name>
</gene>
<feature type="domain" description="L,D-TPase catalytic" evidence="9">
    <location>
        <begin position="309"/>
        <end position="443"/>
    </location>
</feature>
<dbReference type="InterPro" id="IPR050979">
    <property type="entry name" value="LD-transpeptidase"/>
</dbReference>
<evidence type="ECO:0000256" key="2">
    <source>
        <dbReference type="ARBA" id="ARBA00005992"/>
    </source>
</evidence>
<evidence type="ECO:0000256" key="7">
    <source>
        <dbReference type="PROSITE-ProRule" id="PRU01373"/>
    </source>
</evidence>
<dbReference type="GO" id="GO:0018104">
    <property type="term" value="P:peptidoglycan-protein cross-linking"/>
    <property type="evidence" value="ECO:0007669"/>
    <property type="project" value="TreeGrafter"/>
</dbReference>
<keyword evidence="6 7" id="KW-0961">Cell wall biogenesis/degradation</keyword>
<dbReference type="GO" id="GO:0008360">
    <property type="term" value="P:regulation of cell shape"/>
    <property type="evidence" value="ECO:0007669"/>
    <property type="project" value="UniProtKB-UniRule"/>
</dbReference>
<feature type="region of interest" description="Disordered" evidence="8">
    <location>
        <begin position="1"/>
        <end position="54"/>
    </location>
</feature>
<feature type="region of interest" description="Disordered" evidence="8">
    <location>
        <begin position="445"/>
        <end position="473"/>
    </location>
</feature>
<evidence type="ECO:0000259" key="9">
    <source>
        <dbReference type="PROSITE" id="PS52029"/>
    </source>
</evidence>
<accession>A0A2S9YLX0</accession>
<evidence type="ECO:0000256" key="1">
    <source>
        <dbReference type="ARBA" id="ARBA00004752"/>
    </source>
</evidence>
<dbReference type="PANTHER" id="PTHR30582">
    <property type="entry name" value="L,D-TRANSPEPTIDASE"/>
    <property type="match status" value="1"/>
</dbReference>
<protein>
    <recommendedName>
        <fullName evidence="9">L,D-TPase catalytic domain-containing protein</fullName>
    </recommendedName>
</protein>
<evidence type="ECO:0000256" key="6">
    <source>
        <dbReference type="ARBA" id="ARBA00023316"/>
    </source>
</evidence>
<organism evidence="10 11">
    <name type="scientific">Enhygromyxa salina</name>
    <dbReference type="NCBI Taxonomy" id="215803"/>
    <lineage>
        <taxon>Bacteria</taxon>
        <taxon>Pseudomonadati</taxon>
        <taxon>Myxococcota</taxon>
        <taxon>Polyangia</taxon>
        <taxon>Nannocystales</taxon>
        <taxon>Nannocystaceae</taxon>
        <taxon>Enhygromyxa</taxon>
    </lineage>
</organism>
<feature type="compositionally biased region" description="Basic and acidic residues" evidence="8">
    <location>
        <begin position="445"/>
        <end position="455"/>
    </location>
</feature>
<dbReference type="EMBL" id="PVNL01000086">
    <property type="protein sequence ID" value="PRQ06036.1"/>
    <property type="molecule type" value="Genomic_DNA"/>
</dbReference>